<dbReference type="InterPro" id="IPR054532">
    <property type="entry name" value="TPL_SMU1_LisH-like"/>
</dbReference>
<evidence type="ECO:0000313" key="3">
    <source>
        <dbReference type="Proteomes" id="UP001229421"/>
    </source>
</evidence>
<dbReference type="Proteomes" id="UP001229421">
    <property type="component" value="Unassembled WGS sequence"/>
</dbReference>
<dbReference type="EMBL" id="JAUHHV010000011">
    <property type="protein sequence ID" value="KAK1406927.1"/>
    <property type="molecule type" value="Genomic_DNA"/>
</dbReference>
<reference evidence="2" key="1">
    <citation type="journal article" date="2023" name="bioRxiv">
        <title>Improved chromosome-level genome assembly for marigold (Tagetes erecta).</title>
        <authorList>
            <person name="Jiang F."/>
            <person name="Yuan L."/>
            <person name="Wang S."/>
            <person name="Wang H."/>
            <person name="Xu D."/>
            <person name="Wang A."/>
            <person name="Fan W."/>
        </authorList>
    </citation>
    <scope>NUCLEOTIDE SEQUENCE</scope>
    <source>
        <strain evidence="2">WSJ</strain>
        <tissue evidence="2">Leaf</tissue>
    </source>
</reference>
<comment type="caution">
    <text evidence="2">The sequence shown here is derived from an EMBL/GenBank/DDBJ whole genome shotgun (WGS) entry which is preliminary data.</text>
</comment>
<organism evidence="2 3">
    <name type="scientific">Tagetes erecta</name>
    <name type="common">African marigold</name>
    <dbReference type="NCBI Taxonomy" id="13708"/>
    <lineage>
        <taxon>Eukaryota</taxon>
        <taxon>Viridiplantae</taxon>
        <taxon>Streptophyta</taxon>
        <taxon>Embryophyta</taxon>
        <taxon>Tracheophyta</taxon>
        <taxon>Spermatophyta</taxon>
        <taxon>Magnoliopsida</taxon>
        <taxon>eudicotyledons</taxon>
        <taxon>Gunneridae</taxon>
        <taxon>Pentapetalae</taxon>
        <taxon>asterids</taxon>
        <taxon>campanulids</taxon>
        <taxon>Asterales</taxon>
        <taxon>Asteraceae</taxon>
        <taxon>Asteroideae</taxon>
        <taxon>Heliantheae alliance</taxon>
        <taxon>Tageteae</taxon>
        <taxon>Tagetes</taxon>
    </lineage>
</organism>
<evidence type="ECO:0000313" key="2">
    <source>
        <dbReference type="EMBL" id="KAK1406927.1"/>
    </source>
</evidence>
<proteinExistence type="predicted"/>
<sequence length="114" mass="13188">MLKSRIAEFTIVKLENESYVAHINSYLRDDPSTNALFELARDGVLLWMYSSGYWQRLFGRGKNSSGSLPNFSDYKGGLLQKKVKRIAMSSLSRELVFLILQFLDEEKFKETLLK</sequence>
<feature type="domain" description="TPL/SMU1 LisH-like dimerisation" evidence="1">
    <location>
        <begin position="92"/>
        <end position="112"/>
    </location>
</feature>
<evidence type="ECO:0000259" key="1">
    <source>
        <dbReference type="Pfam" id="PF17814"/>
    </source>
</evidence>
<dbReference type="Pfam" id="PF17814">
    <property type="entry name" value="LisH_TPL"/>
    <property type="match status" value="1"/>
</dbReference>
<dbReference type="AlphaFoldDB" id="A0AAD8JLZ6"/>
<name>A0AAD8JLZ6_TARER</name>
<gene>
    <name evidence="2" type="ORF">QVD17_38536</name>
</gene>
<protein>
    <recommendedName>
        <fullName evidence="1">TPL/SMU1 LisH-like dimerisation domain-containing protein</fullName>
    </recommendedName>
</protein>
<accession>A0AAD8JLZ6</accession>
<keyword evidence="3" id="KW-1185">Reference proteome</keyword>